<dbReference type="InterPro" id="IPR036412">
    <property type="entry name" value="HAD-like_sf"/>
</dbReference>
<keyword evidence="1" id="KW-0378">Hydrolase</keyword>
<dbReference type="PANTHER" id="PTHR47105:SF1">
    <property type="entry name" value="OS06G0665100 PROTEIN"/>
    <property type="match status" value="1"/>
</dbReference>
<name>A0A830HM03_9CHLO</name>
<dbReference type="InterPro" id="IPR044924">
    <property type="entry name" value="HAD-SF_hydro_IA_REG-2-like_cap"/>
</dbReference>
<comment type="caution">
    <text evidence="1">The sequence shown here is derived from an EMBL/GenBank/DDBJ whole genome shotgun (WGS) entry which is preliminary data.</text>
</comment>
<sequence length="291" mass="32255">MPAATPPRRIRAFTFDVTGTLVSFVGRLGAHYADCARRCGVHIDPGHLAALEKGFQLAYNETHAAYPCFGGNCISTKDWWRTCVLRSFEVARELELNDGLKNDDAVPRLTEDQKERVFKRIYAQFGSHSTYSAFDDAIPFLRFAKRHGVITGIISNADERYGDSILPMLDIFPDFFIGSKDIGCAKPDRAIFDAAIAEASSCIFCNGDDSSRPIQPNEILHLGNDFEKDFIGARNAEMHAILLDRFGGDNYGDSFSEEGQQWSDAGAPVAKDLLDVIDMLARQNVEFGKPT</sequence>
<organism evidence="1 2">
    <name type="scientific">Pycnococcus provasolii</name>
    <dbReference type="NCBI Taxonomy" id="41880"/>
    <lineage>
        <taxon>Eukaryota</taxon>
        <taxon>Viridiplantae</taxon>
        <taxon>Chlorophyta</taxon>
        <taxon>Pseudoscourfieldiophyceae</taxon>
        <taxon>Pseudoscourfieldiales</taxon>
        <taxon>Pycnococcaceae</taxon>
        <taxon>Pycnococcus</taxon>
    </lineage>
</organism>
<dbReference type="GO" id="GO:0016787">
    <property type="term" value="F:hydrolase activity"/>
    <property type="evidence" value="ECO:0007669"/>
    <property type="project" value="UniProtKB-KW"/>
</dbReference>
<dbReference type="OrthoDB" id="1694274at2759"/>
<dbReference type="EMBL" id="BNJQ01000014">
    <property type="protein sequence ID" value="GHP06830.1"/>
    <property type="molecule type" value="Genomic_DNA"/>
</dbReference>
<reference evidence="1" key="1">
    <citation type="submission" date="2020-10" db="EMBL/GenBank/DDBJ databases">
        <title>Unveiling of a novel bifunctional photoreceptor, Dualchrome1, isolated from a cosmopolitan green alga.</title>
        <authorList>
            <person name="Suzuki S."/>
            <person name="Kawachi M."/>
        </authorList>
    </citation>
    <scope>NUCLEOTIDE SEQUENCE</scope>
    <source>
        <strain evidence="1">NIES 2893</strain>
    </source>
</reference>
<proteinExistence type="predicted"/>
<dbReference type="Pfam" id="PF00702">
    <property type="entry name" value="Hydrolase"/>
    <property type="match status" value="1"/>
</dbReference>
<dbReference type="AlphaFoldDB" id="A0A830HM03"/>
<evidence type="ECO:0000313" key="2">
    <source>
        <dbReference type="Proteomes" id="UP000660262"/>
    </source>
</evidence>
<dbReference type="Gene3D" id="3.40.50.1000">
    <property type="entry name" value="HAD superfamily/HAD-like"/>
    <property type="match status" value="1"/>
</dbReference>
<protein>
    <submittedName>
        <fullName evidence="1">Haloacid dehalogenase-like hydrolase domain-containing protein 3</fullName>
    </submittedName>
</protein>
<dbReference type="SFLD" id="SFLDG01129">
    <property type="entry name" value="C1.5:_HAD__Beta-PGM__Phosphata"/>
    <property type="match status" value="1"/>
</dbReference>
<dbReference type="PANTHER" id="PTHR47105">
    <property type="entry name" value="OS02G0173600 PROTEIN"/>
    <property type="match status" value="1"/>
</dbReference>
<dbReference type="Proteomes" id="UP000660262">
    <property type="component" value="Unassembled WGS sequence"/>
</dbReference>
<keyword evidence="2" id="KW-1185">Reference proteome</keyword>
<dbReference type="InterPro" id="IPR006439">
    <property type="entry name" value="HAD-SF_hydro_IA"/>
</dbReference>
<gene>
    <name evidence="1" type="ORF">PPROV_000557400</name>
</gene>
<evidence type="ECO:0000313" key="1">
    <source>
        <dbReference type="EMBL" id="GHP06830.1"/>
    </source>
</evidence>
<dbReference type="InterPro" id="IPR023214">
    <property type="entry name" value="HAD_sf"/>
</dbReference>
<dbReference type="Gene3D" id="1.10.150.720">
    <property type="entry name" value="Haloacid dehalogenase-like hydrolase"/>
    <property type="match status" value="1"/>
</dbReference>
<dbReference type="SFLD" id="SFLDS00003">
    <property type="entry name" value="Haloacid_Dehalogenase"/>
    <property type="match status" value="1"/>
</dbReference>
<dbReference type="SUPFAM" id="SSF56784">
    <property type="entry name" value="HAD-like"/>
    <property type="match status" value="1"/>
</dbReference>
<dbReference type="NCBIfam" id="TIGR01549">
    <property type="entry name" value="HAD-SF-IA-v1"/>
    <property type="match status" value="1"/>
</dbReference>
<accession>A0A830HM03</accession>